<keyword evidence="2" id="KW-1185">Reference proteome</keyword>
<dbReference type="AlphaFoldDB" id="A0AAD6VRH9"/>
<dbReference type="SUPFAM" id="SSF52047">
    <property type="entry name" value="RNI-like"/>
    <property type="match status" value="1"/>
</dbReference>
<evidence type="ECO:0000313" key="2">
    <source>
        <dbReference type="Proteomes" id="UP001219525"/>
    </source>
</evidence>
<accession>A0AAD6VRH9</accession>
<dbReference type="Proteomes" id="UP001219525">
    <property type="component" value="Unassembled WGS sequence"/>
</dbReference>
<proteinExistence type="predicted"/>
<name>A0AAD6VRH9_9AGAR</name>
<evidence type="ECO:0000313" key="1">
    <source>
        <dbReference type="EMBL" id="KAJ7217869.1"/>
    </source>
</evidence>
<dbReference type="Gene3D" id="3.80.10.10">
    <property type="entry name" value="Ribonuclease Inhibitor"/>
    <property type="match status" value="1"/>
</dbReference>
<organism evidence="1 2">
    <name type="scientific">Mycena pura</name>
    <dbReference type="NCBI Taxonomy" id="153505"/>
    <lineage>
        <taxon>Eukaryota</taxon>
        <taxon>Fungi</taxon>
        <taxon>Dikarya</taxon>
        <taxon>Basidiomycota</taxon>
        <taxon>Agaricomycotina</taxon>
        <taxon>Agaricomycetes</taxon>
        <taxon>Agaricomycetidae</taxon>
        <taxon>Agaricales</taxon>
        <taxon>Marasmiineae</taxon>
        <taxon>Mycenaceae</taxon>
        <taxon>Mycena</taxon>
    </lineage>
</organism>
<dbReference type="EMBL" id="JARJCW010000013">
    <property type="protein sequence ID" value="KAJ7217869.1"/>
    <property type="molecule type" value="Genomic_DNA"/>
</dbReference>
<evidence type="ECO:0008006" key="3">
    <source>
        <dbReference type="Google" id="ProtNLM"/>
    </source>
</evidence>
<reference evidence="1" key="1">
    <citation type="submission" date="2023-03" db="EMBL/GenBank/DDBJ databases">
        <title>Massive genome expansion in bonnet fungi (Mycena s.s.) driven by repeated elements and novel gene families across ecological guilds.</title>
        <authorList>
            <consortium name="Lawrence Berkeley National Laboratory"/>
            <person name="Harder C.B."/>
            <person name="Miyauchi S."/>
            <person name="Viragh M."/>
            <person name="Kuo A."/>
            <person name="Thoen E."/>
            <person name="Andreopoulos B."/>
            <person name="Lu D."/>
            <person name="Skrede I."/>
            <person name="Drula E."/>
            <person name="Henrissat B."/>
            <person name="Morin E."/>
            <person name="Kohler A."/>
            <person name="Barry K."/>
            <person name="LaButti K."/>
            <person name="Morin E."/>
            <person name="Salamov A."/>
            <person name="Lipzen A."/>
            <person name="Mereny Z."/>
            <person name="Hegedus B."/>
            <person name="Baldrian P."/>
            <person name="Stursova M."/>
            <person name="Weitz H."/>
            <person name="Taylor A."/>
            <person name="Grigoriev I.V."/>
            <person name="Nagy L.G."/>
            <person name="Martin F."/>
            <person name="Kauserud H."/>
        </authorList>
    </citation>
    <scope>NUCLEOTIDE SEQUENCE</scope>
    <source>
        <strain evidence="1">9144</strain>
    </source>
</reference>
<sequence length="475" mass="53815">MALQKNCIQQSYPAGRMPRDIWEEIFLHCLPIPDTPVCGHKSTTPIHLTAPLLLLKVCKAWRTVALSLPYLWSSLYVTVQSGRAFPPLDVGSDWLARSGDLPLQLSLYQPNESEDNQELADEMLALFIRYLSRWRDVRLDISNPTYGRYLQPFAALRTPLLETFHLTTYWRLTRNEEFIQDLLKLLGGAPVLSSFSVSRLSDLDVTPNSTVAIPWTQLTRLDLGFIPSVSACLSIMSGCPKLESCNLVVDPQEGPLPAGCTVLPALTSLELHIRGGELSALLDCAVFPALKCFTLYVQDAYDDHWHATWPHASFLDFLRRSTCILTRLELHDTGVQSSQFIDCLQHDSVREIAELIMHDSRDWSWEPVITPRLLQLLTLPHGEPDRRECLLPALKALDLGEGCWLCPDGLLSDMIESRWRTTARGVARLERVHLDLHLDVHGPDETRLLKVRGEGMKVSLSYYHDFDLLTRIDLF</sequence>
<gene>
    <name evidence="1" type="ORF">GGX14DRAFT_357925</name>
</gene>
<dbReference type="InterPro" id="IPR032675">
    <property type="entry name" value="LRR_dom_sf"/>
</dbReference>
<protein>
    <recommendedName>
        <fullName evidence="3">F-box domain-containing protein</fullName>
    </recommendedName>
</protein>
<comment type="caution">
    <text evidence="1">The sequence shown here is derived from an EMBL/GenBank/DDBJ whole genome shotgun (WGS) entry which is preliminary data.</text>
</comment>